<evidence type="ECO:0000313" key="3">
    <source>
        <dbReference type="Proteomes" id="UP000249393"/>
    </source>
</evidence>
<keyword evidence="1" id="KW-1133">Transmembrane helix</keyword>
<dbReference type="Proteomes" id="UP000249393">
    <property type="component" value="Unassembled WGS sequence"/>
</dbReference>
<dbReference type="EMBL" id="QFQZ01000088">
    <property type="protein sequence ID" value="PZR31389.1"/>
    <property type="molecule type" value="Genomic_DNA"/>
</dbReference>
<evidence type="ECO:0000313" key="2">
    <source>
        <dbReference type="EMBL" id="PZR31389.1"/>
    </source>
</evidence>
<evidence type="ECO:0000256" key="1">
    <source>
        <dbReference type="SAM" id="Phobius"/>
    </source>
</evidence>
<protein>
    <submittedName>
        <fullName evidence="2">Uncharacterized protein</fullName>
    </submittedName>
</protein>
<accession>A0A2W5UUE0</accession>
<feature type="transmembrane region" description="Helical" evidence="1">
    <location>
        <begin position="131"/>
        <end position="148"/>
    </location>
</feature>
<reference evidence="2 3" key="1">
    <citation type="submission" date="2017-08" db="EMBL/GenBank/DDBJ databases">
        <title>Infants hospitalized years apart are colonized by the same room-sourced microbial strains.</title>
        <authorList>
            <person name="Brooks B."/>
            <person name="Olm M.R."/>
            <person name="Firek B.A."/>
            <person name="Baker R."/>
            <person name="Thomas B.C."/>
            <person name="Morowitz M.J."/>
            <person name="Banfield J.F."/>
        </authorList>
    </citation>
    <scope>NUCLEOTIDE SEQUENCE [LARGE SCALE GENOMIC DNA]</scope>
    <source>
        <strain evidence="2">S2_003_000_R2_4</strain>
    </source>
</reference>
<gene>
    <name evidence="2" type="ORF">DI526_19780</name>
</gene>
<name>A0A2W5UUE0_9CAUL</name>
<feature type="transmembrane region" description="Helical" evidence="1">
    <location>
        <begin position="94"/>
        <end position="119"/>
    </location>
</feature>
<comment type="caution">
    <text evidence="2">The sequence shown here is derived from an EMBL/GenBank/DDBJ whole genome shotgun (WGS) entry which is preliminary data.</text>
</comment>
<sequence length="180" mass="20165">MRIVGETVERSGTEPAELWRLWRSLHRLFPTWALIPESFVTPGAWGYLGLDFLSGFRRNPTTLKAFALLDGVSDALFDGLTALAALNARRQDQLLRVVIVAYLTVPLSILALVAELAGADLMSFVKAHQNITLWIALTLTAAPVGYMMSTWRSKQVIGVLDLIRIERQQRPYTALELRDE</sequence>
<organism evidence="2 3">
    <name type="scientific">Caulobacter segnis</name>
    <dbReference type="NCBI Taxonomy" id="88688"/>
    <lineage>
        <taxon>Bacteria</taxon>
        <taxon>Pseudomonadati</taxon>
        <taxon>Pseudomonadota</taxon>
        <taxon>Alphaproteobacteria</taxon>
        <taxon>Caulobacterales</taxon>
        <taxon>Caulobacteraceae</taxon>
        <taxon>Caulobacter</taxon>
    </lineage>
</organism>
<keyword evidence="1" id="KW-0472">Membrane</keyword>
<proteinExistence type="predicted"/>
<dbReference type="AlphaFoldDB" id="A0A2W5UUE0"/>
<keyword evidence="1" id="KW-0812">Transmembrane</keyword>